<organism evidence="2 3">
    <name type="scientific">Candidatus Nitrosotalea okcheonensis</name>
    <dbReference type="NCBI Taxonomy" id="1903276"/>
    <lineage>
        <taxon>Archaea</taxon>
        <taxon>Nitrososphaerota</taxon>
        <taxon>Nitrososphaeria</taxon>
        <taxon>Nitrosotaleales</taxon>
        <taxon>Nitrosotaleaceae</taxon>
        <taxon>Nitrosotalea</taxon>
    </lineage>
</organism>
<sequence length="395" mass="41968">MHVLRDYAIITLGVLTLLATSAAVYGILTINTQIQAKPEQVKIPDYTAELDSLKSQVDSINSQIGSMSNILTTLDTVKNNVADINGKLTDLESKSNTTQQPVSSPPSTTPPTSLAIILDKSIYLQTDAVQITAIGANPQKIVDVELLDNTGFVVLHKTTWSDSTGKVLYTMQLSSALPAGNYQVKVISDQQSSLQSLSIMTPNSTTSTTASHNIFTAQTDKTVYNNGDFIQVLGAGPANTSITGVLTSPTGKTYSTATTIQSDGSYVMFFSPSQPYETGNWSIIVTNLGQTKSLSINVGSGISSTSSYTFTAQTDKGIYNRGNLIQVSGTGQPSTTVSGIFTSPSGQTHTVTTTTNSDGTYALFFSISQSYETGNWVISVTNLSQSMTLSIYVQS</sequence>
<evidence type="ECO:0000256" key="1">
    <source>
        <dbReference type="SAM" id="MobiDB-lite"/>
    </source>
</evidence>
<reference evidence="3" key="1">
    <citation type="submission" date="2017-03" db="EMBL/GenBank/DDBJ databases">
        <authorList>
            <person name="Herbold C."/>
        </authorList>
    </citation>
    <scope>NUCLEOTIDE SEQUENCE [LARGE SCALE GENOMIC DNA]</scope>
</reference>
<gene>
    <name evidence="2" type="ORF">NCS_11275</name>
</gene>
<feature type="region of interest" description="Disordered" evidence="1">
    <location>
        <begin position="88"/>
        <end position="112"/>
    </location>
</feature>
<evidence type="ECO:0000313" key="2">
    <source>
        <dbReference type="EMBL" id="SMH71468.1"/>
    </source>
</evidence>
<name>A0A2H1FFD5_9ARCH</name>
<protein>
    <submittedName>
        <fullName evidence="2">Uncharacterized protein</fullName>
    </submittedName>
</protein>
<dbReference type="Gene3D" id="1.20.5.340">
    <property type="match status" value="1"/>
</dbReference>
<proteinExistence type="predicted"/>
<evidence type="ECO:0000313" key="3">
    <source>
        <dbReference type="Proteomes" id="UP000230607"/>
    </source>
</evidence>
<dbReference type="Proteomes" id="UP000230607">
    <property type="component" value="Chromosome 1"/>
</dbReference>
<dbReference type="RefSeq" id="WP_157927432.1">
    <property type="nucleotide sequence ID" value="NZ_LT841358.1"/>
</dbReference>
<dbReference type="EMBL" id="LT841358">
    <property type="protein sequence ID" value="SMH71468.1"/>
    <property type="molecule type" value="Genomic_DNA"/>
</dbReference>
<keyword evidence="3" id="KW-1185">Reference proteome</keyword>
<dbReference type="AlphaFoldDB" id="A0A2H1FFD5"/>
<accession>A0A2H1FFD5</accession>